<comment type="caution">
    <text evidence="4">The sequence shown here is derived from an EMBL/GenBank/DDBJ whole genome shotgun (WGS) entry which is preliminary data.</text>
</comment>
<gene>
    <name evidence="4" type="ORF">ACFSJE_17170</name>
</gene>
<evidence type="ECO:0000313" key="5">
    <source>
        <dbReference type="Proteomes" id="UP001597342"/>
    </source>
</evidence>
<dbReference type="EMBL" id="JBHUHU010000005">
    <property type="protein sequence ID" value="MFD2101524.1"/>
    <property type="molecule type" value="Genomic_DNA"/>
</dbReference>
<protein>
    <submittedName>
        <fullName evidence="4">VCBS repeat-containing protein</fullName>
    </submittedName>
</protein>
<dbReference type="Gene3D" id="2.130.10.130">
    <property type="entry name" value="Integrin alpha, N-terminal"/>
    <property type="match status" value="3"/>
</dbReference>
<accession>A0ABW4Y5V6</accession>
<dbReference type="InterPro" id="IPR027039">
    <property type="entry name" value="Crtac1"/>
</dbReference>
<name>A0ABW4Y5V6_9FLAO</name>
<keyword evidence="2" id="KW-1133">Transmembrane helix</keyword>
<reference evidence="5" key="1">
    <citation type="journal article" date="2019" name="Int. J. Syst. Evol. Microbiol.">
        <title>The Global Catalogue of Microorganisms (GCM) 10K type strain sequencing project: providing services to taxonomists for standard genome sequencing and annotation.</title>
        <authorList>
            <consortium name="The Broad Institute Genomics Platform"/>
            <consortium name="The Broad Institute Genome Sequencing Center for Infectious Disease"/>
            <person name="Wu L."/>
            <person name="Ma J."/>
        </authorList>
    </citation>
    <scope>NUCLEOTIDE SEQUENCE [LARGE SCALE GENOMIC DNA]</scope>
    <source>
        <strain evidence="5">JCM 3389</strain>
    </source>
</reference>
<evidence type="ECO:0000256" key="1">
    <source>
        <dbReference type="ARBA" id="ARBA00022729"/>
    </source>
</evidence>
<dbReference type="Pfam" id="PF07593">
    <property type="entry name" value="UnbV_ASPIC"/>
    <property type="match status" value="1"/>
</dbReference>
<dbReference type="SUPFAM" id="SSF69318">
    <property type="entry name" value="Integrin alpha N-terminal domain"/>
    <property type="match status" value="3"/>
</dbReference>
<sequence>MKIEVDIIAKNLGNSNPMFFRIGFLASVWAVLFLAGCAKDEGKLFKKMSSYSTGIDFSNDIEESEEFNIVEYIYMYNGGGVAAGDINNDGLPDLLFTSNQGADKLYLNEGGLEFKDITKASGVGGPEGSTSWTTGVTMADVNGDGWLDIYICQVNGFKNLQGKNRLYINNKDNTFTEKASEYGLDIASYSQHATFFDYDKDGDLDMYLLNHSIHSTESYKPSKFREERDSLAGDRLFRNDGVTFVDVSEEAGIFGGTMGYGLAVSTGDINNDGWPDIYVSNDFHENDYLYYNNQDGTFSEKITASTGHVSAFSMGNDISDYNNDGWLDIATMDMKPFDESISKKSSGVDPYDIYQYKRQFGYHHQYGRNMLQANAGPLLGEDLVQFREVGQYQGVDATDWSWSVIFDDLDNNGTKDMFVSNGIPKRPNNLDFTNYTSDDYIKADSISTLQLIELIPKGDIENMAYRNNGEKFEEVGNVWGLDFKGFSNGAITVDLDNDGDLDIVTNNLDDDAGIFENRLMEQQPKSFLKVKLNGSDKNKFGIGARVKVESASGTQIQEVKSTKGWLSSAIVDVHFGLGDDDKIYKVTISWPDDTVEEIKNVAVNTTLKVDQSNAKKSDGFHLTQKDSKMFVDVSQDSGIDFTHEENFFVDFSVEQLIPHLISTEGPKIAVGDINGDGLDDFFIGGAKDQAGSLFLQQKGKETYFEKGNTNVFEKDKFCEDVGASFLDVDGDGDLDLYIASGGGEPDKSVRVRDRLYYNDGKGNFTFMEDAVPGNQFNASCVVSGDFNNDGHPDFFIGGRSTPHEYGNPGISRVLINDGTGKFSDQTSGYLSYNGRIGMVTDAAWLATSRELVVVGEWMPISIFKYQDDQVFVSTVANSSGWWNAIEAVDLDGDGDQDFLLGNMGLNTNLSASPEKPIDLYLRDYDGNLAYDPVMAYYRNDKQWVYPGLDMLSKQIVSVKKVYKTYEKYASSTFNEIFPENQLANSYHLQVQTLASIWLENRGDSTFTMHDLPIEAQLSPIYGFSTQDVDQDGNLDVLAVGNFFGNQPDMGRSDASFGVFLKGKGNGELEYVDNKESGFSLAGEVRDIKIMKSAKGESLVLVSRNNTDTRVFKIRDEQQ</sequence>
<evidence type="ECO:0000256" key="2">
    <source>
        <dbReference type="SAM" id="Phobius"/>
    </source>
</evidence>
<dbReference type="InterPro" id="IPR011519">
    <property type="entry name" value="UnbV_ASPIC"/>
</dbReference>
<keyword evidence="1" id="KW-0732">Signal</keyword>
<evidence type="ECO:0000313" key="4">
    <source>
        <dbReference type="EMBL" id="MFD2101524.1"/>
    </source>
</evidence>
<keyword evidence="5" id="KW-1185">Reference proteome</keyword>
<dbReference type="InterPro" id="IPR028994">
    <property type="entry name" value="Integrin_alpha_N"/>
</dbReference>
<dbReference type="Pfam" id="PF13517">
    <property type="entry name" value="FG-GAP_3"/>
    <property type="match status" value="4"/>
</dbReference>
<dbReference type="Proteomes" id="UP001597342">
    <property type="component" value="Unassembled WGS sequence"/>
</dbReference>
<keyword evidence="2" id="KW-0812">Transmembrane</keyword>
<keyword evidence="2" id="KW-0472">Membrane</keyword>
<organism evidence="4 5">
    <name type="scientific">Flagellimonas iocasae</name>
    <dbReference type="NCBI Taxonomy" id="2055905"/>
    <lineage>
        <taxon>Bacteria</taxon>
        <taxon>Pseudomonadati</taxon>
        <taxon>Bacteroidota</taxon>
        <taxon>Flavobacteriia</taxon>
        <taxon>Flavobacteriales</taxon>
        <taxon>Flavobacteriaceae</taxon>
        <taxon>Flagellimonas</taxon>
    </lineage>
</organism>
<dbReference type="InterPro" id="IPR013517">
    <property type="entry name" value="FG-GAP"/>
</dbReference>
<feature type="transmembrane region" description="Helical" evidence="2">
    <location>
        <begin position="18"/>
        <end position="38"/>
    </location>
</feature>
<dbReference type="PANTHER" id="PTHR16026:SF0">
    <property type="entry name" value="CARTILAGE ACIDIC PROTEIN 1"/>
    <property type="match status" value="1"/>
</dbReference>
<dbReference type="PANTHER" id="PTHR16026">
    <property type="entry name" value="CARTILAGE ACIDIC PROTEIN 1"/>
    <property type="match status" value="1"/>
</dbReference>
<evidence type="ECO:0000259" key="3">
    <source>
        <dbReference type="Pfam" id="PF07593"/>
    </source>
</evidence>
<feature type="domain" description="ASPIC/UnbV" evidence="3">
    <location>
        <begin position="541"/>
        <end position="607"/>
    </location>
</feature>
<proteinExistence type="predicted"/>
<dbReference type="RefSeq" id="WP_379832099.1">
    <property type="nucleotide sequence ID" value="NZ_JBHUHU010000005.1"/>
</dbReference>